<protein>
    <submittedName>
        <fullName evidence="1">Uncharacterized protein</fullName>
    </submittedName>
</protein>
<evidence type="ECO:0000313" key="2">
    <source>
        <dbReference type="Proteomes" id="UP001234297"/>
    </source>
</evidence>
<proteinExistence type="predicted"/>
<keyword evidence="2" id="KW-1185">Reference proteome</keyword>
<name>A0ACC2LJF4_PERAE</name>
<dbReference type="Proteomes" id="UP001234297">
    <property type="component" value="Chromosome 8"/>
</dbReference>
<sequence length="214" mass="23437">MPGKRHKTTRHALSTYRKCLSLSRLPQNQTPAKDRTPTELEGRCHIGEAGSLQASPSSYSFAALLQPKEEMALAAASISSISRSRTAIAAAVKKGATESPRPGPAPPCHYRLQLLSAKISRVLFLSLMMKKMGGGNEHVSKMAREKHMEKQTDVKELVIDHYSVVAGKGKVDLLFCCGQGFHKRSASVGRQQRQDVMCDNLYIINNQPGSSLHI</sequence>
<dbReference type="EMBL" id="CM056816">
    <property type="protein sequence ID" value="KAJ8633164.1"/>
    <property type="molecule type" value="Genomic_DNA"/>
</dbReference>
<organism evidence="1 2">
    <name type="scientific">Persea americana</name>
    <name type="common">Avocado</name>
    <dbReference type="NCBI Taxonomy" id="3435"/>
    <lineage>
        <taxon>Eukaryota</taxon>
        <taxon>Viridiplantae</taxon>
        <taxon>Streptophyta</taxon>
        <taxon>Embryophyta</taxon>
        <taxon>Tracheophyta</taxon>
        <taxon>Spermatophyta</taxon>
        <taxon>Magnoliopsida</taxon>
        <taxon>Magnoliidae</taxon>
        <taxon>Laurales</taxon>
        <taxon>Lauraceae</taxon>
        <taxon>Persea</taxon>
    </lineage>
</organism>
<reference evidence="1 2" key="1">
    <citation type="journal article" date="2022" name="Hortic Res">
        <title>A haplotype resolved chromosomal level avocado genome allows analysis of novel avocado genes.</title>
        <authorList>
            <person name="Nath O."/>
            <person name="Fletcher S.J."/>
            <person name="Hayward A."/>
            <person name="Shaw L.M."/>
            <person name="Masouleh A.K."/>
            <person name="Furtado A."/>
            <person name="Henry R.J."/>
            <person name="Mitter N."/>
        </authorList>
    </citation>
    <scope>NUCLEOTIDE SEQUENCE [LARGE SCALE GENOMIC DNA]</scope>
    <source>
        <strain evidence="2">cv. Hass</strain>
    </source>
</reference>
<evidence type="ECO:0000313" key="1">
    <source>
        <dbReference type="EMBL" id="KAJ8633164.1"/>
    </source>
</evidence>
<gene>
    <name evidence="1" type="ORF">MRB53_026500</name>
</gene>
<accession>A0ACC2LJF4</accession>
<comment type="caution">
    <text evidence="1">The sequence shown here is derived from an EMBL/GenBank/DDBJ whole genome shotgun (WGS) entry which is preliminary data.</text>
</comment>